<dbReference type="EMBL" id="NPDY01000004">
    <property type="protein sequence ID" value="PJZ70379.1"/>
    <property type="molecule type" value="Genomic_DNA"/>
</dbReference>
<dbReference type="PANTHER" id="PTHR21240:SF19">
    <property type="entry name" value="CATALYTIC_ HYDROLASE"/>
    <property type="match status" value="1"/>
</dbReference>
<gene>
    <name evidence="3" type="ORF">CH360_06440</name>
    <name evidence="4" type="ORF">CH373_12530</name>
</gene>
<dbReference type="Pfam" id="PF04909">
    <property type="entry name" value="Amidohydro_2"/>
    <property type="match status" value="1"/>
</dbReference>
<keyword evidence="1" id="KW-0456">Lyase</keyword>
<dbReference type="AlphaFoldDB" id="A0A2M9ZLJ8"/>
<dbReference type="InterPro" id="IPR032466">
    <property type="entry name" value="Metal_Hydrolase"/>
</dbReference>
<sequence length="260" mass="29703">MDRMPEVHRLLSLSGSSEILSRDVSIEELIQQMDQSGTDIVLLSAWCRPEGWVIDNDEIAEICNKFPKRFKGLATVHLTDPTKAVRELERAVTKLGFVGLRIVPWLWNLAPNDRFYFPLYTKCIELGIPFCTQVGHTGPLKPSETGRPIPYVDEVALLFPDLKIVCGHIGYPWTEEMIAVAWKHENVFIDTSAYKPNAYPSALLDYMKGFGRKKVLFGTNYPQLNHVECARQLSKLNLPDPVLRYFGHKNAERIFRLESK</sequence>
<comment type="caution">
    <text evidence="4">The sequence shown here is derived from an EMBL/GenBank/DDBJ whole genome shotgun (WGS) entry which is preliminary data.</text>
</comment>
<dbReference type="Gene3D" id="3.20.20.140">
    <property type="entry name" value="Metal-dependent hydrolases"/>
    <property type="match status" value="1"/>
</dbReference>
<dbReference type="PANTHER" id="PTHR21240">
    <property type="entry name" value="2-AMINO-3-CARBOXYLMUCONATE-6-SEMIALDEHYDE DECARBOXYLASE"/>
    <property type="match status" value="1"/>
</dbReference>
<evidence type="ECO:0000313" key="4">
    <source>
        <dbReference type="EMBL" id="PJZ72938.1"/>
    </source>
</evidence>
<name>A0A2M9ZLJ8_9LEPT</name>
<proteinExistence type="predicted"/>
<evidence type="ECO:0000256" key="1">
    <source>
        <dbReference type="ARBA" id="ARBA00023239"/>
    </source>
</evidence>
<evidence type="ECO:0000313" key="3">
    <source>
        <dbReference type="EMBL" id="PJZ70379.1"/>
    </source>
</evidence>
<dbReference type="Proteomes" id="UP000231962">
    <property type="component" value="Unassembled WGS sequence"/>
</dbReference>
<keyword evidence="5" id="KW-1185">Reference proteome</keyword>
<evidence type="ECO:0000259" key="2">
    <source>
        <dbReference type="Pfam" id="PF04909"/>
    </source>
</evidence>
<dbReference type="GO" id="GO:0016831">
    <property type="term" value="F:carboxy-lyase activity"/>
    <property type="evidence" value="ECO:0007669"/>
    <property type="project" value="InterPro"/>
</dbReference>
<protein>
    <submittedName>
        <fullName evidence="4">Amidohydrolase</fullName>
    </submittedName>
</protein>
<dbReference type="SUPFAM" id="SSF51556">
    <property type="entry name" value="Metallo-dependent hydrolases"/>
    <property type="match status" value="1"/>
</dbReference>
<organism evidence="4 6">
    <name type="scientific">Leptospira perolatii</name>
    <dbReference type="NCBI Taxonomy" id="2023191"/>
    <lineage>
        <taxon>Bacteria</taxon>
        <taxon>Pseudomonadati</taxon>
        <taxon>Spirochaetota</taxon>
        <taxon>Spirochaetia</taxon>
        <taxon>Leptospirales</taxon>
        <taxon>Leptospiraceae</taxon>
        <taxon>Leptospira</taxon>
    </lineage>
</organism>
<dbReference type="InterPro" id="IPR006680">
    <property type="entry name" value="Amidohydro-rel"/>
</dbReference>
<keyword evidence="4" id="KW-0378">Hydrolase</keyword>
<accession>A0A2M9ZLJ8</accession>
<evidence type="ECO:0000313" key="5">
    <source>
        <dbReference type="Proteomes" id="UP000231962"/>
    </source>
</evidence>
<reference evidence="5 6" key="1">
    <citation type="submission" date="2017-07" db="EMBL/GenBank/DDBJ databases">
        <title>Leptospira spp. isolated from tropical soils.</title>
        <authorList>
            <person name="Thibeaux R."/>
            <person name="Iraola G."/>
            <person name="Ferres I."/>
            <person name="Bierque E."/>
            <person name="Girault D."/>
            <person name="Soupe-Gilbert M.-E."/>
            <person name="Picardeau M."/>
            <person name="Goarant C."/>
        </authorList>
    </citation>
    <scope>NUCLEOTIDE SEQUENCE [LARGE SCALE GENOMIC DNA]</scope>
    <source>
        <strain evidence="4 6">FH1-B-B1</strain>
        <strain evidence="3 5">FH1-B-C1</strain>
    </source>
</reference>
<feature type="domain" description="Amidohydrolase-related" evidence="2">
    <location>
        <begin position="56"/>
        <end position="257"/>
    </location>
</feature>
<dbReference type="InterPro" id="IPR032465">
    <property type="entry name" value="ACMSD"/>
</dbReference>
<dbReference type="Proteomes" id="UP000231990">
    <property type="component" value="Unassembled WGS sequence"/>
</dbReference>
<evidence type="ECO:0000313" key="6">
    <source>
        <dbReference type="Proteomes" id="UP000231990"/>
    </source>
</evidence>
<dbReference type="OrthoDB" id="9771932at2"/>
<dbReference type="GO" id="GO:0016787">
    <property type="term" value="F:hydrolase activity"/>
    <property type="evidence" value="ECO:0007669"/>
    <property type="project" value="UniProtKB-KW"/>
</dbReference>
<dbReference type="EMBL" id="NPDZ01000007">
    <property type="protein sequence ID" value="PJZ72938.1"/>
    <property type="molecule type" value="Genomic_DNA"/>
</dbReference>